<organism evidence="1 3">
    <name type="scientific">Vibrio ostreae</name>
    <dbReference type="NCBI Taxonomy" id="2841925"/>
    <lineage>
        <taxon>Bacteria</taxon>
        <taxon>Pseudomonadati</taxon>
        <taxon>Pseudomonadota</taxon>
        <taxon>Gammaproteobacteria</taxon>
        <taxon>Vibrionales</taxon>
        <taxon>Vibrionaceae</taxon>
        <taxon>Vibrio</taxon>
    </lineage>
</organism>
<sequence>MTFYKDYVFVPQEAEHETHNGNECSSEQKALRLAMVKHAQQQGGC</sequence>
<dbReference type="EMBL" id="CP076642">
    <property type="protein sequence ID" value="QXO15952.1"/>
    <property type="molecule type" value="Genomic_DNA"/>
</dbReference>
<dbReference type="KEGG" id="vos:KNV97_00225"/>
<name>A0A975U6B1_9VIBR</name>
<protein>
    <submittedName>
        <fullName evidence="1">Uncharacterized protein</fullName>
    </submittedName>
</protein>
<dbReference type="KEGG" id="vos:KNV97_06035"/>
<evidence type="ECO:0000313" key="3">
    <source>
        <dbReference type="Proteomes" id="UP000694232"/>
    </source>
</evidence>
<accession>A0A975U6B1</accession>
<evidence type="ECO:0000313" key="2">
    <source>
        <dbReference type="EMBL" id="QXO16003.1"/>
    </source>
</evidence>
<dbReference type="AlphaFoldDB" id="A0A975U6B1"/>
<dbReference type="RefSeq" id="WP_168797053.1">
    <property type="nucleotide sequence ID" value="NZ_CP076642.1"/>
</dbReference>
<dbReference type="Proteomes" id="UP000694232">
    <property type="component" value="Chromosome 2"/>
</dbReference>
<dbReference type="EMBL" id="CP076642">
    <property type="protein sequence ID" value="QXO16003.1"/>
    <property type="molecule type" value="Genomic_DNA"/>
</dbReference>
<gene>
    <name evidence="2" type="ORF">KNV97_00225</name>
    <name evidence="1" type="ORF">KNV97_06035</name>
</gene>
<keyword evidence="3" id="KW-1185">Reference proteome</keyword>
<proteinExistence type="predicted"/>
<reference evidence="1" key="1">
    <citation type="submission" date="2021-06" db="EMBL/GenBank/DDBJ databases">
        <title>Vibrio nov. sp., novel gut bacterium isolated from Yellow Sea oyster.</title>
        <authorList>
            <person name="Muhammad N."/>
            <person name="Nguyen T.H."/>
            <person name="Lee Y.-J."/>
            <person name="Ko J."/>
            <person name="Kim S.-G."/>
        </authorList>
    </citation>
    <scope>NUCLEOTIDE SEQUENCE</scope>
    <source>
        <strain evidence="1">OG9-811</strain>
    </source>
</reference>
<evidence type="ECO:0000313" key="1">
    <source>
        <dbReference type="EMBL" id="QXO15952.1"/>
    </source>
</evidence>